<dbReference type="Proteomes" id="UP001141259">
    <property type="component" value="Unassembled WGS sequence"/>
</dbReference>
<gene>
    <name evidence="4" type="ORF">NZH93_07770</name>
</gene>
<dbReference type="InterPro" id="IPR004370">
    <property type="entry name" value="4-OT-like_dom"/>
</dbReference>
<dbReference type="InterPro" id="IPR014347">
    <property type="entry name" value="Tautomerase/MIF_sf"/>
</dbReference>
<dbReference type="Gene3D" id="3.30.429.10">
    <property type="entry name" value="Macrophage Migration Inhibitory Factor"/>
    <property type="match status" value="1"/>
</dbReference>
<reference evidence="4" key="1">
    <citation type="submission" date="2022-08" db="EMBL/GenBank/DDBJ databases">
        <authorList>
            <person name="Tistechok S."/>
            <person name="Samborskyy M."/>
            <person name="Roman I."/>
        </authorList>
    </citation>
    <scope>NUCLEOTIDE SEQUENCE</scope>
    <source>
        <strain evidence="4">DSM 103496</strain>
    </source>
</reference>
<dbReference type="Pfam" id="PF01361">
    <property type="entry name" value="Tautomerase"/>
    <property type="match status" value="1"/>
</dbReference>
<organism evidence="4 5">
    <name type="scientific">Umezawaea endophytica</name>
    <dbReference type="NCBI Taxonomy" id="1654476"/>
    <lineage>
        <taxon>Bacteria</taxon>
        <taxon>Bacillati</taxon>
        <taxon>Actinomycetota</taxon>
        <taxon>Actinomycetes</taxon>
        <taxon>Pseudonocardiales</taxon>
        <taxon>Pseudonocardiaceae</taxon>
        <taxon>Umezawaea</taxon>
    </lineage>
</organism>
<comment type="similarity">
    <text evidence="1">Belongs to the 4-oxalocrotonate tautomerase family.</text>
</comment>
<dbReference type="EMBL" id="JANYMP010000003">
    <property type="protein sequence ID" value="MCS7476748.1"/>
    <property type="molecule type" value="Genomic_DNA"/>
</dbReference>
<dbReference type="PANTHER" id="PTHR35530">
    <property type="entry name" value="TAUTOMERASE-RELATED"/>
    <property type="match status" value="1"/>
</dbReference>
<evidence type="ECO:0000256" key="2">
    <source>
        <dbReference type="ARBA" id="ARBA00023235"/>
    </source>
</evidence>
<evidence type="ECO:0000259" key="3">
    <source>
        <dbReference type="Pfam" id="PF01361"/>
    </source>
</evidence>
<sequence length="67" mass="7140">MPQIHVTVLKGRSEHEIAALGAALTTAASEALGVARDVIRVTVTECEPDHWFVGGESMARLRAAGER</sequence>
<name>A0A9X2VHI0_9PSEU</name>
<comment type="caution">
    <text evidence="4">The sequence shown here is derived from an EMBL/GenBank/DDBJ whole genome shotgun (WGS) entry which is preliminary data.</text>
</comment>
<evidence type="ECO:0000313" key="5">
    <source>
        <dbReference type="Proteomes" id="UP001141259"/>
    </source>
</evidence>
<dbReference type="AlphaFoldDB" id="A0A9X2VHI0"/>
<dbReference type="GO" id="GO:0016853">
    <property type="term" value="F:isomerase activity"/>
    <property type="evidence" value="ECO:0007669"/>
    <property type="project" value="UniProtKB-KW"/>
</dbReference>
<keyword evidence="5" id="KW-1185">Reference proteome</keyword>
<keyword evidence="2" id="KW-0413">Isomerase</keyword>
<accession>A0A9X2VHI0</accession>
<feature type="domain" description="4-oxalocrotonate tautomerase-like" evidence="3">
    <location>
        <begin position="2"/>
        <end position="58"/>
    </location>
</feature>
<dbReference type="PANTHER" id="PTHR35530:SF1">
    <property type="entry name" value="2-HYDROXYMUCONATE TAUTOMERASE"/>
    <property type="match status" value="1"/>
</dbReference>
<evidence type="ECO:0000313" key="4">
    <source>
        <dbReference type="EMBL" id="MCS7476748.1"/>
    </source>
</evidence>
<evidence type="ECO:0000256" key="1">
    <source>
        <dbReference type="ARBA" id="ARBA00006723"/>
    </source>
</evidence>
<protein>
    <submittedName>
        <fullName evidence="4">Tautomerase family protein</fullName>
    </submittedName>
</protein>
<proteinExistence type="inferred from homology"/>
<dbReference type="SUPFAM" id="SSF55331">
    <property type="entry name" value="Tautomerase/MIF"/>
    <property type="match status" value="1"/>
</dbReference>
<dbReference type="RefSeq" id="WP_259622263.1">
    <property type="nucleotide sequence ID" value="NZ_JANYMP010000003.1"/>
</dbReference>